<dbReference type="HOGENOM" id="CLU_1322013_0_0_1"/>
<dbReference type="EMBL" id="AMQN01005018">
    <property type="status" value="NOT_ANNOTATED_CDS"/>
    <property type="molecule type" value="Genomic_DNA"/>
</dbReference>
<protein>
    <submittedName>
        <fullName evidence="2 3">Uncharacterized protein</fullName>
    </submittedName>
</protein>
<organism evidence="2">
    <name type="scientific">Capitella teleta</name>
    <name type="common">Polychaete worm</name>
    <dbReference type="NCBI Taxonomy" id="283909"/>
    <lineage>
        <taxon>Eukaryota</taxon>
        <taxon>Metazoa</taxon>
        <taxon>Spiralia</taxon>
        <taxon>Lophotrochozoa</taxon>
        <taxon>Annelida</taxon>
        <taxon>Polychaeta</taxon>
        <taxon>Sedentaria</taxon>
        <taxon>Scolecida</taxon>
        <taxon>Capitellidae</taxon>
        <taxon>Capitella</taxon>
    </lineage>
</organism>
<keyword evidence="4" id="KW-1185">Reference proteome</keyword>
<accession>R7V4V9</accession>
<name>R7V4V9_CAPTE</name>
<evidence type="ECO:0000313" key="3">
    <source>
        <dbReference type="EnsemblMetazoa" id="CapteP202532"/>
    </source>
</evidence>
<gene>
    <name evidence="2" type="ORF">CAPTEDRAFT_202532</name>
</gene>
<evidence type="ECO:0000313" key="2">
    <source>
        <dbReference type="EMBL" id="ELU13888.1"/>
    </source>
</evidence>
<dbReference type="OrthoDB" id="6150535at2759"/>
<evidence type="ECO:0000256" key="1">
    <source>
        <dbReference type="SAM" id="MobiDB-lite"/>
    </source>
</evidence>
<dbReference type="Proteomes" id="UP000014760">
    <property type="component" value="Unassembled WGS sequence"/>
</dbReference>
<dbReference type="STRING" id="283909.R7V4V9"/>
<dbReference type="AlphaFoldDB" id="R7V4V9"/>
<sequence length="208" mass="23302">MVETKTCIANRKVGKKKRGKEAEMHTPRAPSDPAKSLADVVKASVQSVLHEEKVKSDMILINVKDAHQDTNDVSTQQGKRSLPRAELRDAKLREAWQQASARAGLQARDFCVKKAYHQPEKGTDSDPKRLQSTKQNIDGHALDIVEYFTYLGFTIFNKLSLDVEVNRRLGKASATMSERVWLNNHLTTGPKTKVYTACVLSTLFYGSE</sequence>
<dbReference type="EMBL" id="KB294939">
    <property type="protein sequence ID" value="ELU13888.1"/>
    <property type="molecule type" value="Genomic_DNA"/>
</dbReference>
<reference evidence="3" key="3">
    <citation type="submission" date="2015-06" db="UniProtKB">
        <authorList>
            <consortium name="EnsemblMetazoa"/>
        </authorList>
    </citation>
    <scope>IDENTIFICATION</scope>
</reference>
<reference evidence="2 4" key="2">
    <citation type="journal article" date="2013" name="Nature">
        <title>Insights into bilaterian evolution from three spiralian genomes.</title>
        <authorList>
            <person name="Simakov O."/>
            <person name="Marletaz F."/>
            <person name="Cho S.J."/>
            <person name="Edsinger-Gonzales E."/>
            <person name="Havlak P."/>
            <person name="Hellsten U."/>
            <person name="Kuo D.H."/>
            <person name="Larsson T."/>
            <person name="Lv J."/>
            <person name="Arendt D."/>
            <person name="Savage R."/>
            <person name="Osoegawa K."/>
            <person name="de Jong P."/>
            <person name="Grimwood J."/>
            <person name="Chapman J.A."/>
            <person name="Shapiro H."/>
            <person name="Aerts A."/>
            <person name="Otillar R.P."/>
            <person name="Terry A.Y."/>
            <person name="Boore J.L."/>
            <person name="Grigoriev I.V."/>
            <person name="Lindberg D.R."/>
            <person name="Seaver E.C."/>
            <person name="Weisblat D.A."/>
            <person name="Putnam N.H."/>
            <person name="Rokhsar D.S."/>
        </authorList>
    </citation>
    <scope>NUCLEOTIDE SEQUENCE</scope>
    <source>
        <strain evidence="2 4">I ESC-2004</strain>
    </source>
</reference>
<dbReference type="EnsemblMetazoa" id="CapteT202532">
    <property type="protein sequence ID" value="CapteP202532"/>
    <property type="gene ID" value="CapteG202532"/>
</dbReference>
<reference evidence="4" key="1">
    <citation type="submission" date="2012-12" db="EMBL/GenBank/DDBJ databases">
        <authorList>
            <person name="Hellsten U."/>
            <person name="Grimwood J."/>
            <person name="Chapman J.A."/>
            <person name="Shapiro H."/>
            <person name="Aerts A."/>
            <person name="Otillar R.P."/>
            <person name="Terry A.Y."/>
            <person name="Boore J.L."/>
            <person name="Simakov O."/>
            <person name="Marletaz F."/>
            <person name="Cho S.-J."/>
            <person name="Edsinger-Gonzales E."/>
            <person name="Havlak P."/>
            <person name="Kuo D.-H."/>
            <person name="Larsson T."/>
            <person name="Lv J."/>
            <person name="Arendt D."/>
            <person name="Savage R."/>
            <person name="Osoegawa K."/>
            <person name="de Jong P."/>
            <person name="Lindberg D.R."/>
            <person name="Seaver E.C."/>
            <person name="Weisblat D.A."/>
            <person name="Putnam N.H."/>
            <person name="Grigoriev I.V."/>
            <person name="Rokhsar D.S."/>
        </authorList>
    </citation>
    <scope>NUCLEOTIDE SEQUENCE</scope>
    <source>
        <strain evidence="4">I ESC-2004</strain>
    </source>
</reference>
<proteinExistence type="predicted"/>
<feature type="region of interest" description="Disordered" evidence="1">
    <location>
        <begin position="1"/>
        <end position="36"/>
    </location>
</feature>
<evidence type="ECO:0000313" key="4">
    <source>
        <dbReference type="Proteomes" id="UP000014760"/>
    </source>
</evidence>